<reference evidence="1 2" key="1">
    <citation type="submission" date="2018-11" db="EMBL/GenBank/DDBJ databases">
        <title>Flavobacterium sp. nov., YIM 102701-2 draft genome.</title>
        <authorList>
            <person name="Li G."/>
            <person name="Jiang Y."/>
        </authorList>
    </citation>
    <scope>NUCLEOTIDE SEQUENCE [LARGE SCALE GENOMIC DNA]</scope>
    <source>
        <strain evidence="1 2">YIM 102701-2</strain>
    </source>
</reference>
<dbReference type="AlphaFoldDB" id="A0A3P3WDM8"/>
<comment type="caution">
    <text evidence="1">The sequence shown here is derived from an EMBL/GenBank/DDBJ whole genome shotgun (WGS) entry which is preliminary data.</text>
</comment>
<organism evidence="1 2">
    <name type="scientific">Paenimyroides tangerinum</name>
    <dbReference type="NCBI Taxonomy" id="2488728"/>
    <lineage>
        <taxon>Bacteria</taxon>
        <taxon>Pseudomonadati</taxon>
        <taxon>Bacteroidota</taxon>
        <taxon>Flavobacteriia</taxon>
        <taxon>Flavobacteriales</taxon>
        <taxon>Flavobacteriaceae</taxon>
        <taxon>Paenimyroides</taxon>
    </lineage>
</organism>
<dbReference type="EMBL" id="RQVQ01000003">
    <property type="protein sequence ID" value="RRJ92744.1"/>
    <property type="molecule type" value="Genomic_DNA"/>
</dbReference>
<evidence type="ECO:0000313" key="2">
    <source>
        <dbReference type="Proteomes" id="UP000275719"/>
    </source>
</evidence>
<dbReference type="RefSeq" id="WP_125016746.1">
    <property type="nucleotide sequence ID" value="NZ_RQVQ01000003.1"/>
</dbReference>
<accession>A0A3P3WDM8</accession>
<name>A0A3P3WDM8_9FLAO</name>
<gene>
    <name evidence="1" type="ORF">EG240_01630</name>
</gene>
<dbReference type="Proteomes" id="UP000275719">
    <property type="component" value="Unassembled WGS sequence"/>
</dbReference>
<keyword evidence="2" id="KW-1185">Reference proteome</keyword>
<protein>
    <submittedName>
        <fullName evidence="1">Uncharacterized protein</fullName>
    </submittedName>
</protein>
<sequence length="134" mass="15698">MPIKKYTDEELSSLVIQLIHKSYDSPEKILETFRVNISRKVQSMSMKKLTENEIQESSLKVATVAFNNLNRISREMASAKLSREITQKSRQTGIDLSEYKDYFHGLAKDMVKGLIQWNYDQAKKERNKILKKRK</sequence>
<proteinExistence type="predicted"/>
<evidence type="ECO:0000313" key="1">
    <source>
        <dbReference type="EMBL" id="RRJ92744.1"/>
    </source>
</evidence>